<evidence type="ECO:0000313" key="1">
    <source>
        <dbReference type="EMBL" id="QBK85689.1"/>
    </source>
</evidence>
<reference evidence="1" key="1">
    <citation type="journal article" date="2019" name="MBio">
        <title>Virus Genomes from Deep Sea Sediments Expand the Ocean Megavirome and Support Independent Origins of Viral Gigantism.</title>
        <authorList>
            <person name="Backstrom D."/>
            <person name="Yutin N."/>
            <person name="Jorgensen S.L."/>
            <person name="Dharamshi J."/>
            <person name="Homa F."/>
            <person name="Zaremba-Niedwiedzka K."/>
            <person name="Spang A."/>
            <person name="Wolf Y.I."/>
            <person name="Koonin E.V."/>
            <person name="Ettema T.J."/>
        </authorList>
    </citation>
    <scope>NUCLEOTIDE SEQUENCE</scope>
</reference>
<accession>A0A481YRM7</accession>
<organism evidence="1">
    <name type="scientific">Marseillevirus LCMAC101</name>
    <dbReference type="NCBI Taxonomy" id="2506602"/>
    <lineage>
        <taxon>Viruses</taxon>
        <taxon>Varidnaviria</taxon>
        <taxon>Bamfordvirae</taxon>
        <taxon>Nucleocytoviricota</taxon>
        <taxon>Megaviricetes</taxon>
        <taxon>Pimascovirales</taxon>
        <taxon>Pimascovirales incertae sedis</taxon>
        <taxon>Marseilleviridae</taxon>
    </lineage>
</organism>
<sequence>MAWDVLTQRPYHSDGFTWLPIGGGAPGTVQSYSQIKDVDQIITPKMATILATWEIITSPAYHTIPEWNLVTGIYTAGDIETVSIQADISWAGGVSNLGNRTLRIQFFDFSTATTMTIKEVQTQADPDLRVDTTQEATIHVSMQPGDRIFVEVQHNAPVPLTICGGDCTSLSGFRVQTT</sequence>
<protein>
    <submittedName>
        <fullName evidence="1">Uncharacterized protein</fullName>
    </submittedName>
</protein>
<dbReference type="EMBL" id="MK500327">
    <property type="protein sequence ID" value="QBK85689.1"/>
    <property type="molecule type" value="Genomic_DNA"/>
</dbReference>
<proteinExistence type="predicted"/>
<gene>
    <name evidence="1" type="ORF">LCMAC101_02840</name>
</gene>
<name>A0A481YRM7_9VIRU</name>